<feature type="domain" description="Polysaccharide chain length determinant N-terminal" evidence="9">
    <location>
        <begin position="15"/>
        <end position="107"/>
    </location>
</feature>
<dbReference type="PANTHER" id="PTHR32309">
    <property type="entry name" value="TYROSINE-PROTEIN KINASE"/>
    <property type="match status" value="1"/>
</dbReference>
<evidence type="ECO:0000313" key="11">
    <source>
        <dbReference type="EMBL" id="QGY46552.1"/>
    </source>
</evidence>
<keyword evidence="5 8" id="KW-0472">Membrane</keyword>
<dbReference type="EMBL" id="CP046401">
    <property type="protein sequence ID" value="QGY46552.1"/>
    <property type="molecule type" value="Genomic_DNA"/>
</dbReference>
<keyword evidence="2" id="KW-1003">Cell membrane</keyword>
<evidence type="ECO:0000256" key="3">
    <source>
        <dbReference type="ARBA" id="ARBA00022692"/>
    </source>
</evidence>
<dbReference type="InterPro" id="IPR032807">
    <property type="entry name" value="GNVR"/>
</dbReference>
<evidence type="ECO:0000256" key="4">
    <source>
        <dbReference type="ARBA" id="ARBA00022989"/>
    </source>
</evidence>
<keyword evidence="3 8" id="KW-0812">Transmembrane</keyword>
<gene>
    <name evidence="11" type="ORF">GM418_23680</name>
</gene>
<evidence type="ECO:0000256" key="1">
    <source>
        <dbReference type="ARBA" id="ARBA00004651"/>
    </source>
</evidence>
<dbReference type="Pfam" id="PF13807">
    <property type="entry name" value="GNVR"/>
    <property type="match status" value="1"/>
</dbReference>
<dbReference type="RefSeq" id="WP_158869683.1">
    <property type="nucleotide sequence ID" value="NZ_CP046401.1"/>
</dbReference>
<keyword evidence="4 8" id="KW-1133">Transmembrane helix</keyword>
<feature type="transmembrane region" description="Helical" evidence="8">
    <location>
        <begin position="339"/>
        <end position="358"/>
    </location>
</feature>
<evidence type="ECO:0000256" key="5">
    <source>
        <dbReference type="ARBA" id="ARBA00023136"/>
    </source>
</evidence>
<organism evidence="11 12">
    <name type="scientific">Maribellus comscasis</name>
    <dbReference type="NCBI Taxonomy" id="2681766"/>
    <lineage>
        <taxon>Bacteria</taxon>
        <taxon>Pseudomonadati</taxon>
        <taxon>Bacteroidota</taxon>
        <taxon>Bacteroidia</taxon>
        <taxon>Marinilabiliales</taxon>
        <taxon>Prolixibacteraceae</taxon>
        <taxon>Maribellus</taxon>
    </lineage>
</organism>
<protein>
    <submittedName>
        <fullName evidence="11">Exopolysaccharide biosynthesis protein</fullName>
    </submittedName>
</protein>
<dbReference type="InterPro" id="IPR003856">
    <property type="entry name" value="LPS_length_determ_N"/>
</dbReference>
<evidence type="ECO:0000256" key="2">
    <source>
        <dbReference type="ARBA" id="ARBA00022475"/>
    </source>
</evidence>
<dbReference type="Proteomes" id="UP000428260">
    <property type="component" value="Chromosome"/>
</dbReference>
<evidence type="ECO:0000259" key="9">
    <source>
        <dbReference type="Pfam" id="PF02706"/>
    </source>
</evidence>
<feature type="region of interest" description="Disordered" evidence="7">
    <location>
        <begin position="372"/>
        <end position="394"/>
    </location>
</feature>
<dbReference type="AlphaFoldDB" id="A0A6I6K292"/>
<evidence type="ECO:0000259" key="10">
    <source>
        <dbReference type="Pfam" id="PF13807"/>
    </source>
</evidence>
<feature type="transmembrane region" description="Helical" evidence="8">
    <location>
        <begin position="32"/>
        <end position="51"/>
    </location>
</feature>
<reference evidence="11 12" key="1">
    <citation type="submission" date="2019-11" db="EMBL/GenBank/DDBJ databases">
        <authorList>
            <person name="Zheng R.K."/>
            <person name="Sun C.M."/>
        </authorList>
    </citation>
    <scope>NUCLEOTIDE SEQUENCE [LARGE SCALE GENOMIC DNA]</scope>
    <source>
        <strain evidence="11 12">WC007</strain>
    </source>
</reference>
<evidence type="ECO:0000256" key="8">
    <source>
        <dbReference type="SAM" id="Phobius"/>
    </source>
</evidence>
<dbReference type="Pfam" id="PF02706">
    <property type="entry name" value="Wzz"/>
    <property type="match status" value="1"/>
</dbReference>
<dbReference type="GO" id="GO:0005886">
    <property type="term" value="C:plasma membrane"/>
    <property type="evidence" value="ECO:0007669"/>
    <property type="project" value="UniProtKB-SubCell"/>
</dbReference>
<dbReference type="GO" id="GO:0004713">
    <property type="term" value="F:protein tyrosine kinase activity"/>
    <property type="evidence" value="ECO:0007669"/>
    <property type="project" value="TreeGrafter"/>
</dbReference>
<name>A0A6I6K292_9BACT</name>
<dbReference type="PANTHER" id="PTHR32309:SF13">
    <property type="entry name" value="FERRIC ENTEROBACTIN TRANSPORT PROTEIN FEPE"/>
    <property type="match status" value="1"/>
</dbReference>
<proteinExistence type="predicted"/>
<dbReference type="KEGG" id="mcos:GM418_23680"/>
<evidence type="ECO:0000256" key="7">
    <source>
        <dbReference type="SAM" id="MobiDB-lite"/>
    </source>
</evidence>
<comment type="subcellular location">
    <subcellularLocation>
        <location evidence="1">Cell membrane</location>
        <topology evidence="1">Multi-pass membrane protein</topology>
    </subcellularLocation>
</comment>
<feature type="domain" description="Tyrosine-protein kinase G-rich" evidence="10">
    <location>
        <begin position="287"/>
        <end position="360"/>
    </location>
</feature>
<feature type="coiled-coil region" evidence="6">
    <location>
        <begin position="238"/>
        <end position="272"/>
    </location>
</feature>
<evidence type="ECO:0000256" key="6">
    <source>
        <dbReference type="SAM" id="Coils"/>
    </source>
</evidence>
<keyword evidence="6" id="KW-0175">Coiled coil</keyword>
<sequence>MSENRIKDKTVQDSDEIDLLELIKTVWGGRKTIIKTLLVFTLIGGIVAILSPKQFTASTTLVPQTSKGSSNLGGLSSLASMAGFNLNMSQGMTELTPQVYPQIIQSAPFQLEIMNSTFTFEGVAQPVSLVTYYTDYYQPGILAVVKKYTIGLPGVVLKSVRGEKETATTETETDKTTLKLTNEQEKVRKLLANNLSLDVNDKEGVINLSAVFHEPELAAQVTQKAKVLLQQYITDFRVEKAEAQRDFIQERYNEKKQEFEQTQAQLAGFRDRNKNVISALARTEEERLENEYQLAFNVYSELAQQLEQARIKVKEETPVFSIIKPVMIPLEKSKPNRPLILAVWVFLGLVAGIGWIFGKEYLAGLRESLSEHEKEEQSKKSGQNGYSTLEEEKERKLHVVVNRDYKQQNKF</sequence>
<accession>A0A6I6K292</accession>
<keyword evidence="12" id="KW-1185">Reference proteome</keyword>
<evidence type="ECO:0000313" key="12">
    <source>
        <dbReference type="Proteomes" id="UP000428260"/>
    </source>
</evidence>
<dbReference type="InterPro" id="IPR050445">
    <property type="entry name" value="Bact_polysacc_biosynth/exp"/>
</dbReference>